<dbReference type="OrthoDB" id="5145750at2"/>
<protein>
    <submittedName>
        <fullName evidence="1">Uncharacterized protein</fullName>
    </submittedName>
</protein>
<dbReference type="STRING" id="502682.BMF35_a0256"/>
<accession>A0A0G9MSF4</accession>
<evidence type="ECO:0000313" key="1">
    <source>
        <dbReference type="EMBL" id="KLE33504.1"/>
    </source>
</evidence>
<dbReference type="AlphaFoldDB" id="A0A0G9MSF4"/>
<dbReference type="EMBL" id="LBHC01000001">
    <property type="protein sequence ID" value="KLE33504.1"/>
    <property type="molecule type" value="Genomic_DNA"/>
</dbReference>
<dbReference type="PATRIC" id="fig|502682.8.peg.1280"/>
<sequence length="102" mass="10658">MSNVGGTYDFVANSPMGEQTGTFTVVPDESGNTFTGQLSGGMGTMDVQNGVITGDTLTWQMKMGMPMPMTLDCEATVDGDAVTGTIKAGMMGTMPFTAQRQD</sequence>
<evidence type="ECO:0000313" key="2">
    <source>
        <dbReference type="Proteomes" id="UP000053070"/>
    </source>
</evidence>
<proteinExistence type="predicted"/>
<name>A0A0G9MSF4_9SPHN</name>
<organism evidence="1 2">
    <name type="scientific">Aurantiacibacter gangjinensis</name>
    <dbReference type="NCBI Taxonomy" id="502682"/>
    <lineage>
        <taxon>Bacteria</taxon>
        <taxon>Pseudomonadati</taxon>
        <taxon>Pseudomonadota</taxon>
        <taxon>Alphaproteobacteria</taxon>
        <taxon>Sphingomonadales</taxon>
        <taxon>Erythrobacteraceae</taxon>
        <taxon>Aurantiacibacter</taxon>
    </lineage>
</organism>
<dbReference type="RefSeq" id="WP_047006353.1">
    <property type="nucleotide sequence ID" value="NZ_CP018097.1"/>
</dbReference>
<reference evidence="1 2" key="1">
    <citation type="submission" date="2015-04" db="EMBL/GenBank/DDBJ databases">
        <title>The draft genome sequence of Erythrobacr gangjinensis K7-2.</title>
        <authorList>
            <person name="Zhuang L."/>
            <person name="Liu Y."/>
            <person name="Shao Z."/>
        </authorList>
    </citation>
    <scope>NUCLEOTIDE SEQUENCE [LARGE SCALE GENOMIC DNA]</scope>
    <source>
        <strain evidence="1 2">K7-2</strain>
    </source>
</reference>
<comment type="caution">
    <text evidence="1">The sequence shown here is derived from an EMBL/GenBank/DDBJ whole genome shotgun (WGS) entry which is preliminary data.</text>
</comment>
<dbReference type="KEGG" id="egn:BMF35_a0256"/>
<keyword evidence="2" id="KW-1185">Reference proteome</keyword>
<dbReference type="Proteomes" id="UP000053070">
    <property type="component" value="Unassembled WGS sequence"/>
</dbReference>
<gene>
    <name evidence="1" type="ORF">AAW01_06265</name>
</gene>